<reference evidence="1 2" key="1">
    <citation type="journal article" date="2020" name="BMC Genomics">
        <title>Intraspecific diversification of the crop wild relative Brassica cretica Lam. using demographic model selection.</title>
        <authorList>
            <person name="Kioukis A."/>
            <person name="Michalopoulou V.A."/>
            <person name="Briers L."/>
            <person name="Pirintsos S."/>
            <person name="Studholme D.J."/>
            <person name="Pavlidis P."/>
            <person name="Sarris P.F."/>
        </authorList>
    </citation>
    <scope>NUCLEOTIDE SEQUENCE [LARGE SCALE GENOMIC DNA]</scope>
    <source>
        <strain evidence="2">cv. PFS-1207/04</strain>
    </source>
</reference>
<keyword evidence="2" id="KW-1185">Reference proteome</keyword>
<dbReference type="EMBL" id="QGKV02000649">
    <property type="protein sequence ID" value="KAF3582261.1"/>
    <property type="molecule type" value="Genomic_DNA"/>
</dbReference>
<gene>
    <name evidence="1" type="ORF">DY000_02033163</name>
</gene>
<protein>
    <submittedName>
        <fullName evidence="1">Uncharacterized protein</fullName>
    </submittedName>
</protein>
<evidence type="ECO:0000313" key="1">
    <source>
        <dbReference type="EMBL" id="KAF3582261.1"/>
    </source>
</evidence>
<dbReference type="Proteomes" id="UP000266723">
    <property type="component" value="Unassembled WGS sequence"/>
</dbReference>
<evidence type="ECO:0000313" key="2">
    <source>
        <dbReference type="Proteomes" id="UP000266723"/>
    </source>
</evidence>
<comment type="caution">
    <text evidence="1">The sequence shown here is derived from an EMBL/GenBank/DDBJ whole genome shotgun (WGS) entry which is preliminary data.</text>
</comment>
<sequence>MCSSFNFPHPTTTADDFENLYKVYWVDHSVALDLVGTHETPKTVREGYYGAYLFFFRSCGLIFPIPEPILEVLAELGLSLTQLLPNFLRHLVAFLVKAREEGLGFRRSEFRQLVLVKRNNQNPGTFLVSLCPGRHVIEDIPYRHEKWREQFFCFQDGSSIYG</sequence>
<name>A0ABQ7DXK8_BRACR</name>
<organism evidence="1 2">
    <name type="scientific">Brassica cretica</name>
    <name type="common">Mustard</name>
    <dbReference type="NCBI Taxonomy" id="69181"/>
    <lineage>
        <taxon>Eukaryota</taxon>
        <taxon>Viridiplantae</taxon>
        <taxon>Streptophyta</taxon>
        <taxon>Embryophyta</taxon>
        <taxon>Tracheophyta</taxon>
        <taxon>Spermatophyta</taxon>
        <taxon>Magnoliopsida</taxon>
        <taxon>eudicotyledons</taxon>
        <taxon>Gunneridae</taxon>
        <taxon>Pentapetalae</taxon>
        <taxon>rosids</taxon>
        <taxon>malvids</taxon>
        <taxon>Brassicales</taxon>
        <taxon>Brassicaceae</taxon>
        <taxon>Brassiceae</taxon>
        <taxon>Brassica</taxon>
    </lineage>
</organism>
<accession>A0ABQ7DXK8</accession>
<proteinExistence type="predicted"/>